<comment type="caution">
    <text evidence="3">The sequence shown here is derived from an EMBL/GenBank/DDBJ whole genome shotgun (WGS) entry which is preliminary data.</text>
</comment>
<organism evidence="3 4">
    <name type="scientific">Thelohanellus kitauei</name>
    <name type="common">Myxosporean</name>
    <dbReference type="NCBI Taxonomy" id="669202"/>
    <lineage>
        <taxon>Eukaryota</taxon>
        <taxon>Metazoa</taxon>
        <taxon>Cnidaria</taxon>
        <taxon>Myxozoa</taxon>
        <taxon>Myxosporea</taxon>
        <taxon>Bivalvulida</taxon>
        <taxon>Platysporina</taxon>
        <taxon>Myxobolidae</taxon>
        <taxon>Thelohanellus</taxon>
    </lineage>
</organism>
<feature type="chain" id="PRO_5002150376" description="MD-2-related lipid-recognition domain-containing protein" evidence="1">
    <location>
        <begin position="26"/>
        <end position="152"/>
    </location>
</feature>
<gene>
    <name evidence="3" type="ORF">RF11_01133</name>
</gene>
<reference evidence="3 4" key="1">
    <citation type="journal article" date="2014" name="Genome Biol. Evol.">
        <title>The genome of the myxosporean Thelohanellus kitauei shows adaptations to nutrient acquisition within its fish host.</title>
        <authorList>
            <person name="Yang Y."/>
            <person name="Xiong J."/>
            <person name="Zhou Z."/>
            <person name="Huo F."/>
            <person name="Miao W."/>
            <person name="Ran C."/>
            <person name="Liu Y."/>
            <person name="Zhang J."/>
            <person name="Feng J."/>
            <person name="Wang M."/>
            <person name="Wang M."/>
            <person name="Wang L."/>
            <person name="Yao B."/>
        </authorList>
    </citation>
    <scope>NUCLEOTIDE SEQUENCE [LARGE SCALE GENOMIC DNA]</scope>
    <source>
        <strain evidence="3">Wuqing</strain>
    </source>
</reference>
<evidence type="ECO:0000313" key="4">
    <source>
        <dbReference type="Proteomes" id="UP000031668"/>
    </source>
</evidence>
<dbReference type="Pfam" id="PF02221">
    <property type="entry name" value="E1_DerP2_DerF2"/>
    <property type="match status" value="1"/>
</dbReference>
<evidence type="ECO:0000259" key="2">
    <source>
        <dbReference type="Pfam" id="PF02221"/>
    </source>
</evidence>
<dbReference type="Proteomes" id="UP000031668">
    <property type="component" value="Unassembled WGS sequence"/>
</dbReference>
<evidence type="ECO:0000313" key="3">
    <source>
        <dbReference type="EMBL" id="KII64329.1"/>
    </source>
</evidence>
<dbReference type="AlphaFoldDB" id="A0A0C2IG94"/>
<name>A0A0C2IG94_THEKT</name>
<proteinExistence type="predicted"/>
<dbReference type="EMBL" id="JWZT01004328">
    <property type="protein sequence ID" value="KII64329.1"/>
    <property type="molecule type" value="Genomic_DNA"/>
</dbReference>
<feature type="domain" description="MD-2-related lipid-recognition" evidence="2">
    <location>
        <begin position="28"/>
        <end position="150"/>
    </location>
</feature>
<evidence type="ECO:0000256" key="1">
    <source>
        <dbReference type="SAM" id="SignalP"/>
    </source>
</evidence>
<dbReference type="InterPro" id="IPR003172">
    <property type="entry name" value="ML_dom"/>
</dbReference>
<dbReference type="SUPFAM" id="SSF81296">
    <property type="entry name" value="E set domains"/>
    <property type="match status" value="1"/>
</dbReference>
<dbReference type="InterPro" id="IPR014756">
    <property type="entry name" value="Ig_E-set"/>
</dbReference>
<keyword evidence="1" id="KW-0732">Signal</keyword>
<feature type="signal peptide" evidence="1">
    <location>
        <begin position="1"/>
        <end position="25"/>
    </location>
</feature>
<sequence>MSFERSFHFLTITLFYLVLIEAAYAQYRLCDRNILATVEDVPGCSFARCEFKRGSRVTAKVHLTPKVSSEGLRLECVARWLIFRFAIPCVENSDISARNLSFPWLANEMRELNLPLAISYWLNRIKPTLSFKFTNDSKQVVGCFQVTVHIYT</sequence>
<protein>
    <recommendedName>
        <fullName evidence="2">MD-2-related lipid-recognition domain-containing protein</fullName>
    </recommendedName>
</protein>
<keyword evidence="4" id="KW-1185">Reference proteome</keyword>
<dbReference type="Gene3D" id="2.60.40.770">
    <property type="match status" value="1"/>
</dbReference>
<accession>A0A0C2IG94</accession>